<dbReference type="PANTHER" id="PTHR48090">
    <property type="entry name" value="UNDECAPRENYL-PHOSPHATE 4-DEOXY-4-FORMAMIDO-L-ARABINOSE TRANSFERASE-RELATED"/>
    <property type="match status" value="1"/>
</dbReference>
<evidence type="ECO:0000259" key="3">
    <source>
        <dbReference type="Pfam" id="PF26629"/>
    </source>
</evidence>
<dbReference type="Pfam" id="PF26629">
    <property type="entry name" value="GT2_TM_C"/>
    <property type="match status" value="1"/>
</dbReference>
<dbReference type="InterPro" id="IPR050256">
    <property type="entry name" value="Glycosyltransferase_2"/>
</dbReference>
<dbReference type="Proteomes" id="UP000177751">
    <property type="component" value="Unassembled WGS sequence"/>
</dbReference>
<dbReference type="STRING" id="1802229.A2401_03350"/>
<gene>
    <name evidence="4" type="ORF">A2401_03350</name>
</gene>
<dbReference type="Pfam" id="PF00535">
    <property type="entry name" value="Glycos_transf_2"/>
    <property type="match status" value="1"/>
</dbReference>
<dbReference type="EMBL" id="MHPP01000007">
    <property type="protein sequence ID" value="OGZ84931.1"/>
    <property type="molecule type" value="Genomic_DNA"/>
</dbReference>
<protein>
    <submittedName>
        <fullName evidence="4">Uncharacterized protein</fullName>
    </submittedName>
</protein>
<evidence type="ECO:0000256" key="1">
    <source>
        <dbReference type="SAM" id="Phobius"/>
    </source>
</evidence>
<dbReference type="InterPro" id="IPR001173">
    <property type="entry name" value="Glyco_trans_2-like"/>
</dbReference>
<dbReference type="AlphaFoldDB" id="A0A1G2JEJ5"/>
<keyword evidence="1" id="KW-0812">Transmembrane</keyword>
<reference evidence="4 5" key="1">
    <citation type="journal article" date="2016" name="Nat. Commun.">
        <title>Thousands of microbial genomes shed light on interconnected biogeochemical processes in an aquifer system.</title>
        <authorList>
            <person name="Anantharaman K."/>
            <person name="Brown C.T."/>
            <person name="Hug L.A."/>
            <person name="Sharon I."/>
            <person name="Castelle C.J."/>
            <person name="Probst A.J."/>
            <person name="Thomas B.C."/>
            <person name="Singh A."/>
            <person name="Wilkins M.J."/>
            <person name="Karaoz U."/>
            <person name="Brodie E.L."/>
            <person name="Williams K.H."/>
            <person name="Hubbard S.S."/>
            <person name="Banfield J.F."/>
        </authorList>
    </citation>
    <scope>NUCLEOTIDE SEQUENCE [LARGE SCALE GENOMIC DNA]</scope>
</reference>
<dbReference type="SUPFAM" id="SSF53448">
    <property type="entry name" value="Nucleotide-diphospho-sugar transferases"/>
    <property type="match status" value="1"/>
</dbReference>
<dbReference type="InterPro" id="IPR058718">
    <property type="entry name" value="Agl6_TM_C"/>
</dbReference>
<feature type="transmembrane region" description="Helical" evidence="1">
    <location>
        <begin position="310"/>
        <end position="334"/>
    </location>
</feature>
<evidence type="ECO:0000313" key="4">
    <source>
        <dbReference type="EMBL" id="OGZ84931.1"/>
    </source>
</evidence>
<feature type="transmembrane region" description="Helical" evidence="1">
    <location>
        <begin position="231"/>
        <end position="254"/>
    </location>
</feature>
<keyword evidence="1" id="KW-1133">Transmembrane helix</keyword>
<feature type="domain" description="Low-salt glycan biosynthesis hexosyltransferase Agl6 C-terminal transmembrane region" evidence="3">
    <location>
        <begin position="288"/>
        <end position="375"/>
    </location>
</feature>
<evidence type="ECO:0000259" key="2">
    <source>
        <dbReference type="Pfam" id="PF00535"/>
    </source>
</evidence>
<name>A0A1G2JEJ5_9BACT</name>
<organism evidence="4 5">
    <name type="scientific">Candidatus Staskawiczbacteria bacterium RIFOXYC1_FULL_38_18</name>
    <dbReference type="NCBI Taxonomy" id="1802229"/>
    <lineage>
        <taxon>Bacteria</taxon>
        <taxon>Candidatus Staskawicziibacteriota</taxon>
    </lineage>
</organism>
<dbReference type="PANTHER" id="PTHR48090:SF7">
    <property type="entry name" value="RFBJ PROTEIN"/>
    <property type="match status" value="1"/>
</dbReference>
<dbReference type="CDD" id="cd04179">
    <property type="entry name" value="DPM_DPG-synthase_like"/>
    <property type="match status" value="1"/>
</dbReference>
<sequence>MKTKNVYPEISVILPCQNEEAGLGFCLDKIKKTIKENNLSAEIIVSDSSSDRSPEVARKNNVILIKHDKEGYGIAYLEAFKVAKGKYIFMADADGTYDLTEIPNFIKHLKKGNDLILGNRFGGKMEKGAMPFLNKYIGNPILSFILRLFFFTKIKDSHTGMRAIRKSALEKINLRTTGMEFASEMIIKAIKNNLKIKELPINYYKRMGNSKLRPFSDAWKHLRFMLLYSPLFLFFIPGGFLFLIGALSMTWLYFGAPKILGLNLYYHPMFFSSALIVIGYQLIIFSAFAKSYAMNHLGEKSDFMQKIYNLITIERASIAGIIILLLGAFIYTFIISKWVGNGFGSLNEIKNSIVGLTLIILGVQTIFSSFMLSILSIKEN</sequence>
<feature type="domain" description="Glycosyltransferase 2-like" evidence="2">
    <location>
        <begin position="11"/>
        <end position="172"/>
    </location>
</feature>
<feature type="transmembrane region" description="Helical" evidence="1">
    <location>
        <begin position="354"/>
        <end position="377"/>
    </location>
</feature>
<dbReference type="InterPro" id="IPR029044">
    <property type="entry name" value="Nucleotide-diphossugar_trans"/>
</dbReference>
<dbReference type="Gene3D" id="3.90.550.10">
    <property type="entry name" value="Spore Coat Polysaccharide Biosynthesis Protein SpsA, Chain A"/>
    <property type="match status" value="1"/>
</dbReference>
<comment type="caution">
    <text evidence="4">The sequence shown here is derived from an EMBL/GenBank/DDBJ whole genome shotgun (WGS) entry which is preliminary data.</text>
</comment>
<proteinExistence type="predicted"/>
<accession>A0A1G2JEJ5</accession>
<keyword evidence="1" id="KW-0472">Membrane</keyword>
<feature type="transmembrane region" description="Helical" evidence="1">
    <location>
        <begin position="266"/>
        <end position="289"/>
    </location>
</feature>
<evidence type="ECO:0000313" key="5">
    <source>
        <dbReference type="Proteomes" id="UP000177751"/>
    </source>
</evidence>